<evidence type="ECO:0000313" key="3">
    <source>
        <dbReference type="Proteomes" id="UP000235145"/>
    </source>
</evidence>
<dbReference type="AlphaFoldDB" id="A0A9R1VKK2"/>
<reference evidence="2 3" key="1">
    <citation type="journal article" date="2017" name="Nat. Commun.">
        <title>Genome assembly with in vitro proximity ligation data and whole-genome triplication in lettuce.</title>
        <authorList>
            <person name="Reyes-Chin-Wo S."/>
            <person name="Wang Z."/>
            <person name="Yang X."/>
            <person name="Kozik A."/>
            <person name="Arikit S."/>
            <person name="Song C."/>
            <person name="Xia L."/>
            <person name="Froenicke L."/>
            <person name="Lavelle D.O."/>
            <person name="Truco M.J."/>
            <person name="Xia R."/>
            <person name="Zhu S."/>
            <person name="Xu C."/>
            <person name="Xu H."/>
            <person name="Xu X."/>
            <person name="Cox K."/>
            <person name="Korf I."/>
            <person name="Meyers B.C."/>
            <person name="Michelmore R.W."/>
        </authorList>
    </citation>
    <scope>NUCLEOTIDE SEQUENCE [LARGE SCALE GENOMIC DNA]</scope>
    <source>
        <strain evidence="3">cv. Salinas</strain>
        <tissue evidence="2">Seedlings</tissue>
    </source>
</reference>
<dbReference type="InterPro" id="IPR008906">
    <property type="entry name" value="HATC_C_dom"/>
</dbReference>
<accession>A0A9R1VKK2</accession>
<sequence length="120" mass="13825">MSFMHVSSPHTIDALSQAMIECFLDWNIGNKLYAYYFITNFEGKNTSHVMLHGFYVIVNPTENVRLIDLLMWWNCNGFKIPILQKILRDIFAIPISIVASESTFSMSGKKVTKLHNQLKP</sequence>
<dbReference type="GO" id="GO:0046983">
    <property type="term" value="F:protein dimerization activity"/>
    <property type="evidence" value="ECO:0007669"/>
    <property type="project" value="InterPro"/>
</dbReference>
<dbReference type="PANTHER" id="PTHR46481">
    <property type="entry name" value="ZINC FINGER BED DOMAIN-CONTAINING PROTEIN 4"/>
    <property type="match status" value="1"/>
</dbReference>
<protein>
    <recommendedName>
        <fullName evidence="1">HAT C-terminal dimerisation domain-containing protein</fullName>
    </recommendedName>
</protein>
<comment type="caution">
    <text evidence="2">The sequence shown here is derived from an EMBL/GenBank/DDBJ whole genome shotgun (WGS) entry which is preliminary data.</text>
</comment>
<dbReference type="EMBL" id="NBSK02000005">
    <property type="protein sequence ID" value="KAJ0206718.1"/>
    <property type="molecule type" value="Genomic_DNA"/>
</dbReference>
<evidence type="ECO:0000259" key="1">
    <source>
        <dbReference type="Pfam" id="PF05699"/>
    </source>
</evidence>
<keyword evidence="3" id="KW-1185">Reference proteome</keyword>
<dbReference type="Pfam" id="PF05699">
    <property type="entry name" value="Dimer_Tnp_hAT"/>
    <property type="match status" value="1"/>
</dbReference>
<evidence type="ECO:0000313" key="2">
    <source>
        <dbReference type="EMBL" id="KAJ0206718.1"/>
    </source>
</evidence>
<gene>
    <name evidence="2" type="ORF">LSAT_V11C500248620</name>
</gene>
<feature type="domain" description="HAT C-terminal dimerisation" evidence="1">
    <location>
        <begin position="65"/>
        <end position="120"/>
    </location>
</feature>
<dbReference type="PANTHER" id="PTHR46481:SF11">
    <property type="entry name" value="ZINC FINGER BED DOMAIN-CONTAINING PROTEIN RICESLEEPER 2-LIKE"/>
    <property type="match status" value="1"/>
</dbReference>
<dbReference type="Proteomes" id="UP000235145">
    <property type="component" value="Unassembled WGS sequence"/>
</dbReference>
<dbReference type="SUPFAM" id="SSF53098">
    <property type="entry name" value="Ribonuclease H-like"/>
    <property type="match status" value="1"/>
</dbReference>
<dbReference type="InterPro" id="IPR052035">
    <property type="entry name" value="ZnF_BED_domain_contain"/>
</dbReference>
<name>A0A9R1VKK2_LACSA</name>
<dbReference type="InterPro" id="IPR012337">
    <property type="entry name" value="RNaseH-like_sf"/>
</dbReference>
<proteinExistence type="predicted"/>
<organism evidence="2 3">
    <name type="scientific">Lactuca sativa</name>
    <name type="common">Garden lettuce</name>
    <dbReference type="NCBI Taxonomy" id="4236"/>
    <lineage>
        <taxon>Eukaryota</taxon>
        <taxon>Viridiplantae</taxon>
        <taxon>Streptophyta</taxon>
        <taxon>Embryophyta</taxon>
        <taxon>Tracheophyta</taxon>
        <taxon>Spermatophyta</taxon>
        <taxon>Magnoliopsida</taxon>
        <taxon>eudicotyledons</taxon>
        <taxon>Gunneridae</taxon>
        <taxon>Pentapetalae</taxon>
        <taxon>asterids</taxon>
        <taxon>campanulids</taxon>
        <taxon>Asterales</taxon>
        <taxon>Asteraceae</taxon>
        <taxon>Cichorioideae</taxon>
        <taxon>Cichorieae</taxon>
        <taxon>Lactucinae</taxon>
        <taxon>Lactuca</taxon>
    </lineage>
</organism>